<dbReference type="PANTHER" id="PTHR44051:SF9">
    <property type="entry name" value="GLUTATHIONE S-TRANSFERASE 1"/>
    <property type="match status" value="1"/>
</dbReference>
<name>A0A8H7GNA1_9ASCO</name>
<reference evidence="3" key="1">
    <citation type="submission" date="2020-10" db="EMBL/GenBank/DDBJ databases">
        <title>The Whole-Genome Sequence of Metschnikowia persimmonesis, a Novel Endophytic Yeast Species Isolated from Medicinal Plant Diospyros kaki Thumb.</title>
        <authorList>
            <person name="Rahmat E."/>
            <person name="Kang Y."/>
        </authorList>
    </citation>
    <scope>NUCLEOTIDE SEQUENCE</scope>
    <source>
        <strain evidence="3">KIOM G15050</strain>
    </source>
</reference>
<dbReference type="SUPFAM" id="SSF47616">
    <property type="entry name" value="GST C-terminal domain-like"/>
    <property type="match status" value="1"/>
</dbReference>
<dbReference type="Gene3D" id="1.20.1050.10">
    <property type="match status" value="1"/>
</dbReference>
<dbReference type="InterPro" id="IPR004045">
    <property type="entry name" value="Glutathione_S-Trfase_N"/>
</dbReference>
<protein>
    <recommendedName>
        <fullName evidence="2">GST N-terminal domain-containing protein</fullName>
    </recommendedName>
</protein>
<accession>A0A8H7GNA1</accession>
<evidence type="ECO:0000256" key="1">
    <source>
        <dbReference type="ARBA" id="ARBA00007409"/>
    </source>
</evidence>
<keyword evidence="4" id="KW-1185">Reference proteome</keyword>
<dbReference type="Proteomes" id="UP000649328">
    <property type="component" value="Unassembled WGS sequence"/>
</dbReference>
<evidence type="ECO:0000259" key="2">
    <source>
        <dbReference type="PROSITE" id="PS50404"/>
    </source>
</evidence>
<dbReference type="OrthoDB" id="2098326at2759"/>
<dbReference type="SFLD" id="SFLDS00019">
    <property type="entry name" value="Glutathione_Transferase_(cytos"/>
    <property type="match status" value="1"/>
</dbReference>
<dbReference type="Gene3D" id="3.40.30.10">
    <property type="entry name" value="Glutaredoxin"/>
    <property type="match status" value="1"/>
</dbReference>
<organism evidence="3 4">
    <name type="scientific">Metschnikowia pulcherrima</name>
    <dbReference type="NCBI Taxonomy" id="27326"/>
    <lineage>
        <taxon>Eukaryota</taxon>
        <taxon>Fungi</taxon>
        <taxon>Dikarya</taxon>
        <taxon>Ascomycota</taxon>
        <taxon>Saccharomycotina</taxon>
        <taxon>Pichiomycetes</taxon>
        <taxon>Metschnikowiaceae</taxon>
        <taxon>Metschnikowia</taxon>
    </lineage>
</organism>
<evidence type="ECO:0000313" key="3">
    <source>
        <dbReference type="EMBL" id="KAF8000145.1"/>
    </source>
</evidence>
<dbReference type="InterPro" id="IPR004046">
    <property type="entry name" value="GST_C"/>
</dbReference>
<dbReference type="InterPro" id="IPR040079">
    <property type="entry name" value="Glutathione_S-Trfase"/>
</dbReference>
<evidence type="ECO:0000313" key="4">
    <source>
        <dbReference type="Proteomes" id="UP000649328"/>
    </source>
</evidence>
<dbReference type="InterPro" id="IPR036249">
    <property type="entry name" value="Thioredoxin-like_sf"/>
</dbReference>
<comment type="caution">
    <text evidence="3">The sequence shown here is derived from an EMBL/GenBank/DDBJ whole genome shotgun (WGS) entry which is preliminary data.</text>
</comment>
<dbReference type="PROSITE" id="PS50404">
    <property type="entry name" value="GST_NTER"/>
    <property type="match status" value="1"/>
</dbReference>
<gene>
    <name evidence="3" type="ORF">HF325_005074</name>
</gene>
<feature type="domain" description="GST N-terminal" evidence="2">
    <location>
        <begin position="3"/>
        <end position="90"/>
    </location>
</feature>
<sequence>MVQDRIVLHYLTDSRASRIVWLLEELQLEYETKVYKRTTEFLAPPELKLVWPLGLSPVVQVFKSGDPEPITLAELGQIVLYLIKNYDTTGKFEPETERDAVLVEYYLHFAEGTLEPHIVSLLVGYFASQRAPLGFGWLVKRIMSQINSQYYLKKLRTNLKFLDSQLQKKGDGFFVGNKLTGADFILDYPVNNNIFLEPERLQEIAGGLNPAKRIPSFSAVEQIHH</sequence>
<dbReference type="InterPro" id="IPR036282">
    <property type="entry name" value="Glutathione-S-Trfase_C_sf"/>
</dbReference>
<dbReference type="Pfam" id="PF02798">
    <property type="entry name" value="GST_N"/>
    <property type="match status" value="1"/>
</dbReference>
<dbReference type="PANTHER" id="PTHR44051">
    <property type="entry name" value="GLUTATHIONE S-TRANSFERASE-RELATED"/>
    <property type="match status" value="1"/>
</dbReference>
<dbReference type="EMBL" id="JACBPP010000007">
    <property type="protein sequence ID" value="KAF8000145.1"/>
    <property type="molecule type" value="Genomic_DNA"/>
</dbReference>
<dbReference type="AlphaFoldDB" id="A0A8H7GNA1"/>
<dbReference type="Pfam" id="PF14497">
    <property type="entry name" value="GST_C_3"/>
    <property type="match status" value="1"/>
</dbReference>
<dbReference type="SUPFAM" id="SSF52833">
    <property type="entry name" value="Thioredoxin-like"/>
    <property type="match status" value="1"/>
</dbReference>
<comment type="similarity">
    <text evidence="1">Belongs to the GST superfamily.</text>
</comment>
<proteinExistence type="inferred from homology"/>